<protein>
    <recommendedName>
        <fullName evidence="4">Lipoprotein</fullName>
    </recommendedName>
</protein>
<dbReference type="PROSITE" id="PS51257">
    <property type="entry name" value="PROKAR_LIPOPROTEIN"/>
    <property type="match status" value="1"/>
</dbReference>
<evidence type="ECO:0000313" key="2">
    <source>
        <dbReference type="EMBL" id="MDC5698995.1"/>
    </source>
</evidence>
<accession>A0ABT5GMA5</accession>
<dbReference type="EMBL" id="JAPFQL010000099">
    <property type="protein sequence ID" value="MDC5698995.1"/>
    <property type="molecule type" value="Genomic_DNA"/>
</dbReference>
<keyword evidence="1" id="KW-0732">Signal</keyword>
<dbReference type="RefSeq" id="WP_272463552.1">
    <property type="nucleotide sequence ID" value="NZ_JAPFQL010000099.1"/>
</dbReference>
<evidence type="ECO:0008006" key="4">
    <source>
        <dbReference type="Google" id="ProtNLM"/>
    </source>
</evidence>
<evidence type="ECO:0000313" key="3">
    <source>
        <dbReference type="Proteomes" id="UP001150259"/>
    </source>
</evidence>
<dbReference type="Proteomes" id="UP001150259">
    <property type="component" value="Unassembled WGS sequence"/>
</dbReference>
<proteinExistence type="predicted"/>
<feature type="signal peptide" evidence="1">
    <location>
        <begin position="1"/>
        <end position="29"/>
    </location>
</feature>
<organism evidence="2 3">
    <name type="scientific">Intrasporangium calvum</name>
    <dbReference type="NCBI Taxonomy" id="53358"/>
    <lineage>
        <taxon>Bacteria</taxon>
        <taxon>Bacillati</taxon>
        <taxon>Actinomycetota</taxon>
        <taxon>Actinomycetes</taxon>
        <taxon>Micrococcales</taxon>
        <taxon>Intrasporangiaceae</taxon>
        <taxon>Intrasporangium</taxon>
    </lineage>
</organism>
<gene>
    <name evidence="2" type="ORF">OO014_17225</name>
</gene>
<evidence type="ECO:0000256" key="1">
    <source>
        <dbReference type="SAM" id="SignalP"/>
    </source>
</evidence>
<reference evidence="2 3" key="1">
    <citation type="submission" date="2022-11" db="EMBL/GenBank/DDBJ databases">
        <title>Anaerobic phenanthrene biodegradation by a DNRA strain PheN6.</title>
        <authorList>
            <person name="Zhang Z."/>
        </authorList>
    </citation>
    <scope>NUCLEOTIDE SEQUENCE [LARGE SCALE GENOMIC DNA]</scope>
    <source>
        <strain evidence="2 3">PheN6</strain>
    </source>
</reference>
<feature type="chain" id="PRO_5046980439" description="Lipoprotein" evidence="1">
    <location>
        <begin position="30"/>
        <end position="178"/>
    </location>
</feature>
<keyword evidence="3" id="KW-1185">Reference proteome</keyword>
<comment type="caution">
    <text evidence="2">The sequence shown here is derived from an EMBL/GenBank/DDBJ whole genome shotgun (WGS) entry which is preliminary data.</text>
</comment>
<sequence>MKQSSVRARSSKRVAAAALVGLTSVTLLAGCGFEARQQGAAVVNGEVIHEDEVAETARQLRDAKFDFPENIVVTALVAAPLLEDAISESKSWEPDATYASAIAAMPGATETTKEFVAAVALIQSGRMTEQDVQRYRDNLAKADIDVNPRYGDLLRSEEGPVFFTIGQKQPNWIVAPSE</sequence>
<name>A0ABT5GMA5_9MICO</name>